<organism evidence="14 15">
    <name type="scientific">Paenibacillus thermoaerophilus</name>
    <dbReference type="NCBI Taxonomy" id="1215385"/>
    <lineage>
        <taxon>Bacteria</taxon>
        <taxon>Bacillati</taxon>
        <taxon>Bacillota</taxon>
        <taxon>Bacilli</taxon>
        <taxon>Bacillales</taxon>
        <taxon>Paenibacillaceae</taxon>
        <taxon>Paenibacillus</taxon>
    </lineage>
</organism>
<feature type="domain" description="Tetrahydrofolate dehydrogenase/cyclohydrolase catalytic" evidence="12">
    <location>
        <begin position="6"/>
        <end position="120"/>
    </location>
</feature>
<reference evidence="15" key="1">
    <citation type="journal article" date="2019" name="Int. J. Syst. Evol. Microbiol.">
        <title>The Global Catalogue of Microorganisms (GCM) 10K type strain sequencing project: providing services to taxonomists for standard genome sequencing and annotation.</title>
        <authorList>
            <consortium name="The Broad Institute Genomics Platform"/>
            <consortium name="The Broad Institute Genome Sequencing Center for Infectious Disease"/>
            <person name="Wu L."/>
            <person name="Ma J."/>
        </authorList>
    </citation>
    <scope>NUCLEOTIDE SEQUENCE [LARGE SCALE GENOMIC DNA]</scope>
    <source>
        <strain evidence="15">JCM 18657</strain>
    </source>
</reference>
<dbReference type="GO" id="GO:0004477">
    <property type="term" value="F:methenyltetrahydrofolate cyclohydrolase activity"/>
    <property type="evidence" value="ECO:0007669"/>
    <property type="project" value="UniProtKB-EC"/>
</dbReference>
<comment type="catalytic activity">
    <reaction evidence="11">
        <text>(6R)-5,10-methenyltetrahydrofolate + H2O = (6R)-10-formyltetrahydrofolate + H(+)</text>
        <dbReference type="Rhea" id="RHEA:23700"/>
        <dbReference type="ChEBI" id="CHEBI:15377"/>
        <dbReference type="ChEBI" id="CHEBI:15378"/>
        <dbReference type="ChEBI" id="CHEBI:57455"/>
        <dbReference type="ChEBI" id="CHEBI:195366"/>
        <dbReference type="EC" id="3.5.4.9"/>
    </reaction>
</comment>
<comment type="caution">
    <text evidence="11">Lacks conserved residue(s) required for the propagation of feature annotation.</text>
</comment>
<keyword evidence="2 11" id="KW-0554">One-carbon metabolism</keyword>
<keyword evidence="7 11" id="KW-0560">Oxidoreductase</keyword>
<dbReference type="InterPro" id="IPR046346">
    <property type="entry name" value="Aminoacid_DH-like_N_sf"/>
</dbReference>
<evidence type="ECO:0000259" key="13">
    <source>
        <dbReference type="Pfam" id="PF02882"/>
    </source>
</evidence>
<comment type="catalytic activity">
    <reaction evidence="11">
        <text>(6R)-5,10-methylene-5,6,7,8-tetrahydrofolate + NADP(+) = (6R)-5,10-methenyltetrahydrofolate + NADPH</text>
        <dbReference type="Rhea" id="RHEA:22812"/>
        <dbReference type="ChEBI" id="CHEBI:15636"/>
        <dbReference type="ChEBI" id="CHEBI:57455"/>
        <dbReference type="ChEBI" id="CHEBI:57783"/>
        <dbReference type="ChEBI" id="CHEBI:58349"/>
        <dbReference type="EC" id="1.5.1.5"/>
    </reaction>
</comment>
<dbReference type="InterPro" id="IPR020631">
    <property type="entry name" value="THF_DH/CycHdrlase_NAD-bd_dom"/>
</dbReference>
<evidence type="ECO:0000256" key="1">
    <source>
        <dbReference type="ARBA" id="ARBA00004777"/>
    </source>
</evidence>
<dbReference type="PRINTS" id="PR00085">
    <property type="entry name" value="THFDHDRGNASE"/>
</dbReference>
<keyword evidence="3 11" id="KW-0028">Amino-acid biosynthesis</keyword>
<dbReference type="RefSeq" id="WP_138788013.1">
    <property type="nucleotide sequence ID" value="NZ_JBHTGQ010000023.1"/>
</dbReference>
<evidence type="ECO:0000256" key="7">
    <source>
        <dbReference type="ARBA" id="ARBA00023002"/>
    </source>
</evidence>
<feature type="binding site" evidence="11">
    <location>
        <position position="231"/>
    </location>
    <ligand>
        <name>NADP(+)</name>
        <dbReference type="ChEBI" id="CHEBI:58349"/>
    </ligand>
</feature>
<dbReference type="EC" id="1.5.1.5" evidence="11"/>
<keyword evidence="10 11" id="KW-0511">Multifunctional enzyme</keyword>
<dbReference type="EC" id="3.5.4.9" evidence="11"/>
<dbReference type="InterPro" id="IPR000672">
    <property type="entry name" value="THF_DH/CycHdrlase"/>
</dbReference>
<dbReference type="InterPro" id="IPR020867">
    <property type="entry name" value="THF_DH/CycHdrlase_CS"/>
</dbReference>
<keyword evidence="4 11" id="KW-0658">Purine biosynthesis</keyword>
<evidence type="ECO:0000256" key="9">
    <source>
        <dbReference type="ARBA" id="ARBA00023167"/>
    </source>
</evidence>
<comment type="pathway">
    <text evidence="1 11">One-carbon metabolism; tetrahydrofolate interconversion.</text>
</comment>
<dbReference type="Gene3D" id="3.40.50.10860">
    <property type="entry name" value="Leucine Dehydrogenase, chain A, domain 1"/>
    <property type="match status" value="1"/>
</dbReference>
<evidence type="ECO:0000256" key="2">
    <source>
        <dbReference type="ARBA" id="ARBA00022563"/>
    </source>
</evidence>
<name>A0ABW2V7V2_9BACL</name>
<dbReference type="PANTHER" id="PTHR48099:SF5">
    <property type="entry name" value="C-1-TETRAHYDROFOLATE SYNTHASE, CYTOPLASMIC"/>
    <property type="match status" value="1"/>
</dbReference>
<protein>
    <recommendedName>
        <fullName evidence="11">Bifunctional protein FolD</fullName>
    </recommendedName>
    <domain>
        <recommendedName>
            <fullName evidence="11">Methylenetetrahydrofolate dehydrogenase</fullName>
            <ecNumber evidence="11">1.5.1.5</ecNumber>
        </recommendedName>
    </domain>
    <domain>
        <recommendedName>
            <fullName evidence="11">Methenyltetrahydrofolate cyclohydrolase</fullName>
            <ecNumber evidence="11">3.5.4.9</ecNumber>
        </recommendedName>
    </domain>
</protein>
<sequence>MTATWLSGTKIAKEIRESLRPEIERLTKAGVQPGLAVVLVGDDPASQVYVNKKAKTCLELGMHSEVYRLPAETEEAELLGLIDRLNRDDRIHGILVQLPLPKHIKEKNVIDAIHPSKDVDGFHPVNVGNLAIGDDCLLPCTPAGVIEMLKRGGIEIAGKHAVVVGRSNIVGKPVALLLLREHATVTITHSRTPDLASITRQADILVVAAGKPELIDRTYVKPGAVVVDVGIHRREDGTLCGDVKADDVAETAGVLTPVPGGVGPMTIVMLMKNTVEAAGRALASGKAGRG</sequence>
<dbReference type="NCBIfam" id="NF010783">
    <property type="entry name" value="PRK14186.1"/>
    <property type="match status" value="1"/>
</dbReference>
<feature type="binding site" evidence="11">
    <location>
        <begin position="165"/>
        <end position="167"/>
    </location>
    <ligand>
        <name>NADP(+)</name>
        <dbReference type="ChEBI" id="CHEBI:58349"/>
    </ligand>
</feature>
<dbReference type="PROSITE" id="PS00766">
    <property type="entry name" value="THF_DHG_CYH_1"/>
    <property type="match status" value="1"/>
</dbReference>
<dbReference type="Proteomes" id="UP001596528">
    <property type="component" value="Unassembled WGS sequence"/>
</dbReference>
<gene>
    <name evidence="11 14" type="primary">folD</name>
    <name evidence="14" type="ORF">ACFQWB_10585</name>
</gene>
<dbReference type="PANTHER" id="PTHR48099">
    <property type="entry name" value="C-1-TETRAHYDROFOLATE SYNTHASE, CYTOPLASMIC-RELATED"/>
    <property type="match status" value="1"/>
</dbReference>
<evidence type="ECO:0000313" key="15">
    <source>
        <dbReference type="Proteomes" id="UP001596528"/>
    </source>
</evidence>
<dbReference type="Gene3D" id="3.40.50.720">
    <property type="entry name" value="NAD(P)-binding Rossmann-like Domain"/>
    <property type="match status" value="1"/>
</dbReference>
<keyword evidence="15" id="KW-1185">Reference proteome</keyword>
<dbReference type="GO" id="GO:0004488">
    <property type="term" value="F:methylenetetrahydrofolate dehydrogenase (NADP+) activity"/>
    <property type="evidence" value="ECO:0007669"/>
    <property type="project" value="UniProtKB-EC"/>
</dbReference>
<keyword evidence="6 11" id="KW-0521">NADP</keyword>
<evidence type="ECO:0000256" key="11">
    <source>
        <dbReference type="HAMAP-Rule" id="MF_01576"/>
    </source>
</evidence>
<dbReference type="SUPFAM" id="SSF53223">
    <property type="entry name" value="Aminoacid dehydrogenase-like, N-terminal domain"/>
    <property type="match status" value="1"/>
</dbReference>
<dbReference type="HAMAP" id="MF_01576">
    <property type="entry name" value="THF_DHG_CYH"/>
    <property type="match status" value="1"/>
</dbReference>
<accession>A0ABW2V7V2</accession>
<keyword evidence="8 11" id="KW-0368">Histidine biosynthesis</keyword>
<dbReference type="Pfam" id="PF02882">
    <property type="entry name" value="THF_DHG_CYH_C"/>
    <property type="match status" value="1"/>
</dbReference>
<dbReference type="Pfam" id="PF00763">
    <property type="entry name" value="THF_DHG_CYH"/>
    <property type="match status" value="1"/>
</dbReference>
<evidence type="ECO:0000313" key="14">
    <source>
        <dbReference type="EMBL" id="MFC7750373.1"/>
    </source>
</evidence>
<dbReference type="NCBIfam" id="NF008058">
    <property type="entry name" value="PRK10792.1"/>
    <property type="match status" value="1"/>
</dbReference>
<dbReference type="InterPro" id="IPR020630">
    <property type="entry name" value="THF_DH/CycHdrlase_cat_dom"/>
</dbReference>
<evidence type="ECO:0000256" key="4">
    <source>
        <dbReference type="ARBA" id="ARBA00022755"/>
    </source>
</evidence>
<comment type="function">
    <text evidence="11">Catalyzes the oxidation of 5,10-methylenetetrahydrofolate to 5,10-methenyltetrahydrofolate and then the hydrolysis of 5,10-methenyltetrahydrofolate to 10-formyltetrahydrofolate.</text>
</comment>
<proteinExistence type="inferred from homology"/>
<evidence type="ECO:0000256" key="5">
    <source>
        <dbReference type="ARBA" id="ARBA00022801"/>
    </source>
</evidence>
<comment type="caution">
    <text evidence="14">The sequence shown here is derived from an EMBL/GenBank/DDBJ whole genome shotgun (WGS) entry which is preliminary data.</text>
</comment>
<evidence type="ECO:0000259" key="12">
    <source>
        <dbReference type="Pfam" id="PF00763"/>
    </source>
</evidence>
<keyword evidence="5 11" id="KW-0378">Hydrolase</keyword>
<evidence type="ECO:0000256" key="6">
    <source>
        <dbReference type="ARBA" id="ARBA00022857"/>
    </source>
</evidence>
<comment type="similarity">
    <text evidence="11">Belongs to the tetrahydrofolate dehydrogenase/cyclohydrolase family.</text>
</comment>
<dbReference type="InterPro" id="IPR036291">
    <property type="entry name" value="NAD(P)-bd_dom_sf"/>
</dbReference>
<dbReference type="SUPFAM" id="SSF51735">
    <property type="entry name" value="NAD(P)-binding Rossmann-fold domains"/>
    <property type="match status" value="1"/>
</dbReference>
<evidence type="ECO:0000256" key="3">
    <source>
        <dbReference type="ARBA" id="ARBA00022605"/>
    </source>
</evidence>
<evidence type="ECO:0000256" key="10">
    <source>
        <dbReference type="ARBA" id="ARBA00023268"/>
    </source>
</evidence>
<dbReference type="CDD" id="cd01080">
    <property type="entry name" value="NAD_bind_m-THF_DH_Cyclohyd"/>
    <property type="match status" value="1"/>
</dbReference>
<evidence type="ECO:0000256" key="8">
    <source>
        <dbReference type="ARBA" id="ARBA00023102"/>
    </source>
</evidence>
<keyword evidence="9 11" id="KW-0486">Methionine biosynthesis</keyword>
<dbReference type="EMBL" id="JBHTGQ010000023">
    <property type="protein sequence ID" value="MFC7750373.1"/>
    <property type="molecule type" value="Genomic_DNA"/>
</dbReference>
<dbReference type="PROSITE" id="PS00767">
    <property type="entry name" value="THF_DHG_CYH_2"/>
    <property type="match status" value="1"/>
</dbReference>
<comment type="subunit">
    <text evidence="11">Homodimer.</text>
</comment>
<feature type="domain" description="Tetrahydrofolate dehydrogenase/cyclohydrolase NAD(P)-binding" evidence="13">
    <location>
        <begin position="139"/>
        <end position="280"/>
    </location>
</feature>